<proteinExistence type="predicted"/>
<keyword evidence="2" id="KW-1185">Reference proteome</keyword>
<evidence type="ECO:0000313" key="1">
    <source>
        <dbReference type="EMBL" id="GAV79006.1"/>
    </source>
</evidence>
<dbReference type="OrthoDB" id="914272at2759"/>
<dbReference type="InParanoid" id="A0A1Q3CFG6"/>
<protein>
    <submittedName>
        <fullName evidence="1">Uncharacterized protein</fullName>
    </submittedName>
</protein>
<dbReference type="STRING" id="3775.A0A1Q3CFG6"/>
<sequence>MEIVQECYGLGLRRVGRPIYQKPYPYWIDKNYELPRRKTSMTPFFVVDSSSTNNALLGRDWIHTNWCIPSSLYQCLILWNGGHDEMVQADKRPFVESSNAMEAWYYDDNIELIK</sequence>
<organism evidence="1 2">
    <name type="scientific">Cephalotus follicularis</name>
    <name type="common">Albany pitcher plant</name>
    <dbReference type="NCBI Taxonomy" id="3775"/>
    <lineage>
        <taxon>Eukaryota</taxon>
        <taxon>Viridiplantae</taxon>
        <taxon>Streptophyta</taxon>
        <taxon>Embryophyta</taxon>
        <taxon>Tracheophyta</taxon>
        <taxon>Spermatophyta</taxon>
        <taxon>Magnoliopsida</taxon>
        <taxon>eudicotyledons</taxon>
        <taxon>Gunneridae</taxon>
        <taxon>Pentapetalae</taxon>
        <taxon>rosids</taxon>
        <taxon>fabids</taxon>
        <taxon>Oxalidales</taxon>
        <taxon>Cephalotaceae</taxon>
        <taxon>Cephalotus</taxon>
    </lineage>
</organism>
<dbReference type="EMBL" id="BDDD01001902">
    <property type="protein sequence ID" value="GAV79006.1"/>
    <property type="molecule type" value="Genomic_DNA"/>
</dbReference>
<dbReference type="AlphaFoldDB" id="A0A1Q3CFG6"/>
<comment type="caution">
    <text evidence="1">The sequence shown here is derived from an EMBL/GenBank/DDBJ whole genome shotgun (WGS) entry which is preliminary data.</text>
</comment>
<reference evidence="2" key="1">
    <citation type="submission" date="2016-04" db="EMBL/GenBank/DDBJ databases">
        <title>Cephalotus genome sequencing.</title>
        <authorList>
            <person name="Fukushima K."/>
            <person name="Hasebe M."/>
            <person name="Fang X."/>
        </authorList>
    </citation>
    <scope>NUCLEOTIDE SEQUENCE [LARGE SCALE GENOMIC DNA]</scope>
    <source>
        <strain evidence="2">cv. St1</strain>
    </source>
</reference>
<name>A0A1Q3CFG6_CEPFO</name>
<dbReference type="Proteomes" id="UP000187406">
    <property type="component" value="Unassembled WGS sequence"/>
</dbReference>
<accession>A0A1Q3CFG6</accession>
<gene>
    <name evidence="1" type="ORF">CFOL_v3_22471</name>
</gene>
<evidence type="ECO:0000313" key="2">
    <source>
        <dbReference type="Proteomes" id="UP000187406"/>
    </source>
</evidence>